<protein>
    <recommendedName>
        <fullName evidence="3">STAS/SEC14 domain-containing protein</fullName>
    </recommendedName>
</protein>
<organism evidence="1 2">
    <name type="scientific">Colwellia psychrerythraea (strain 34H / ATCC BAA-681)</name>
    <name type="common">Vibrio psychroerythus</name>
    <dbReference type="NCBI Taxonomy" id="167879"/>
    <lineage>
        <taxon>Bacteria</taxon>
        <taxon>Pseudomonadati</taxon>
        <taxon>Pseudomonadota</taxon>
        <taxon>Gammaproteobacteria</taxon>
        <taxon>Alteromonadales</taxon>
        <taxon>Colwelliaceae</taxon>
        <taxon>Colwellia</taxon>
    </lineage>
</organism>
<reference evidence="1" key="1">
    <citation type="journal article" date="2005" name="Proc. Natl. Acad. Sci. U.S.A.">
        <title>The psychrophilic lifestyle as revealed by the genome sequence of Colwellia psychrerythraea 34H through genomic and proteomic analyses.</title>
        <authorList>
            <person name="Methe B.A."/>
            <person name="Nelson K.E."/>
            <person name="Deming J.W."/>
            <person name="Momen B."/>
            <person name="Melamud E."/>
            <person name="Zhang X."/>
            <person name="Moult J."/>
            <person name="Madupu R."/>
            <person name="Nelson W.C."/>
            <person name="Dodson R.J."/>
            <person name="Brinkac L.M."/>
            <person name="Daugherty S.C."/>
            <person name="Durkin A.S."/>
            <person name="DeBoy R.T."/>
            <person name="Kolonay J.F."/>
            <person name="Sullivan S.A."/>
            <person name="Zhou L."/>
            <person name="Davidsen T.M."/>
            <person name="Wu M."/>
            <person name="Huston A.L."/>
            <person name="Lewis M."/>
            <person name="Weaver B."/>
            <person name="Weidman J.F."/>
            <person name="Khouri H."/>
            <person name="Utterback T.R."/>
            <person name="Feldblyum T.V."/>
            <person name="Fraser C.M."/>
        </authorList>
    </citation>
    <scope>NUCLEOTIDE SEQUENCE [LARGE SCALE GENOMIC DNA]</scope>
    <source>
        <strain evidence="1">34H</strain>
    </source>
</reference>
<gene>
    <name evidence="1" type="ordered locus">CPS_2686</name>
</gene>
<dbReference type="RefSeq" id="WP_011043494.1">
    <property type="nucleotide sequence ID" value="NC_003910.7"/>
</dbReference>
<dbReference type="EMBL" id="CP000083">
    <property type="protein sequence ID" value="AAZ27210.1"/>
    <property type="molecule type" value="Genomic_DNA"/>
</dbReference>
<dbReference type="AlphaFoldDB" id="Q480W9"/>
<dbReference type="Proteomes" id="UP000000547">
    <property type="component" value="Chromosome"/>
</dbReference>
<evidence type="ECO:0000313" key="1">
    <source>
        <dbReference type="EMBL" id="AAZ27210.1"/>
    </source>
</evidence>
<dbReference type="KEGG" id="cps:CPS_2686"/>
<name>Q480W9_COLP3</name>
<proteinExistence type="predicted"/>
<accession>Q480W9</accession>
<dbReference type="HOGENOM" id="CLU_160029_0_0_6"/>
<sequence>MEIHQISFAKVGILSHDLAEITVDNGADITLSMVNELHQLLLSLFSESFSLLINKTNSYSTQLDALIHFGTLPAIDKIAVFAPNKLAKMSADFSATIPSSNALNIEVFTERDDALVWLIDKKSSAAGHNYLW</sequence>
<evidence type="ECO:0000313" key="2">
    <source>
        <dbReference type="Proteomes" id="UP000000547"/>
    </source>
</evidence>
<evidence type="ECO:0008006" key="3">
    <source>
        <dbReference type="Google" id="ProtNLM"/>
    </source>
</evidence>